<evidence type="ECO:0000256" key="4">
    <source>
        <dbReference type="ARBA" id="ARBA00022533"/>
    </source>
</evidence>
<dbReference type="InterPro" id="IPR034332">
    <property type="entry name" value="Upp_B"/>
</dbReference>
<proteinExistence type="inferred from homology"/>
<dbReference type="NCBIfam" id="TIGR01091">
    <property type="entry name" value="upp"/>
    <property type="match status" value="1"/>
</dbReference>
<dbReference type="NCBIfam" id="NF001097">
    <property type="entry name" value="PRK00129.1"/>
    <property type="match status" value="1"/>
</dbReference>
<feature type="domain" description="Phosphoribosyltransferase" evidence="16">
    <location>
        <begin position="7"/>
        <end position="207"/>
    </location>
</feature>
<comment type="pathway">
    <text evidence="1 15">Pyrimidine metabolism; UMP biosynthesis via salvage pathway; UMP from uracil: step 1/1.</text>
</comment>
<dbReference type="InterPro" id="IPR050054">
    <property type="entry name" value="UPRTase/APRTase"/>
</dbReference>
<dbReference type="RefSeq" id="WP_005657618.1">
    <property type="nucleotide sequence ID" value="NZ_AP018764.1"/>
</dbReference>
<dbReference type="GO" id="GO:0000287">
    <property type="term" value="F:magnesium ion binding"/>
    <property type="evidence" value="ECO:0007669"/>
    <property type="project" value="UniProtKB-UniRule"/>
</dbReference>
<dbReference type="InterPro" id="IPR005765">
    <property type="entry name" value="UPRT"/>
</dbReference>
<dbReference type="InterPro" id="IPR000836">
    <property type="entry name" value="PRTase_dom"/>
</dbReference>
<dbReference type="EMBL" id="QVJI01000007">
    <property type="protein sequence ID" value="RFN63427.1"/>
    <property type="molecule type" value="Genomic_DNA"/>
</dbReference>
<evidence type="ECO:0000256" key="2">
    <source>
        <dbReference type="ARBA" id="ARBA00009516"/>
    </source>
</evidence>
<keyword evidence="8 15" id="KW-0460">Magnesium</keyword>
<evidence type="ECO:0000256" key="12">
    <source>
        <dbReference type="ARBA" id="ARBA00056901"/>
    </source>
</evidence>
<comment type="similarity">
    <text evidence="2 15">Belongs to the UPRTase family.</text>
</comment>
<feature type="binding site" evidence="15">
    <location>
        <position position="193"/>
    </location>
    <ligand>
        <name>uracil</name>
        <dbReference type="ChEBI" id="CHEBI:17568"/>
    </ligand>
</feature>
<dbReference type="Gene3D" id="3.40.50.2020">
    <property type="match status" value="1"/>
</dbReference>
<dbReference type="GO" id="GO:0044206">
    <property type="term" value="P:UMP salvage"/>
    <property type="evidence" value="ECO:0007669"/>
    <property type="project" value="UniProtKB-UniRule"/>
</dbReference>
<comment type="function">
    <text evidence="12 15">Catalyzes the conversion of uracil and 5-phospho-alpha-D-ribose 1-diphosphate (PRPP) to UMP and diphosphate.</text>
</comment>
<reference evidence="19" key="2">
    <citation type="submission" date="2019-05" db="EMBL/GenBank/DDBJ databases">
        <authorList>
            <person name="Hibberd M."/>
        </authorList>
    </citation>
    <scope>NUCLEOTIDE SEQUENCE</scope>
    <source>
        <strain evidence="19">Haemophilus_influenzae_BgEED16</strain>
    </source>
</reference>
<comment type="activity regulation">
    <text evidence="15">Allosterically activated by GTP.</text>
</comment>
<dbReference type="PANTHER" id="PTHR32315">
    <property type="entry name" value="ADENINE PHOSPHORIBOSYLTRANSFERASE"/>
    <property type="match status" value="1"/>
</dbReference>
<dbReference type="SUPFAM" id="SSF53271">
    <property type="entry name" value="PRTase-like"/>
    <property type="match status" value="1"/>
</dbReference>
<sequence length="208" mass="22678">MKLVEVKHPLVKHKLGVMREAEIDTKKFRELATEIGSLLTYEATSDLETEKVTINSWNGPVEIDRIKGKKVTVVPILRAGLGMMDGVLEHVPSARISVVGIYRNEETLKPVPYFQKLASDLEERLAIVVDPMLATGGSMIATLDLLKAKGCKHIKVLVLVAAPEGIKALEAAHPDIELYCASIDSHLNEQGYIIPGLGDAGDKIFGTK</sequence>
<dbReference type="Proteomes" id="UP000837924">
    <property type="component" value="Chromosome"/>
</dbReference>
<reference evidence="17" key="4">
    <citation type="submission" date="2024-01" db="EMBL/GenBank/DDBJ databases">
        <authorList>
            <person name="Riesbeck K."/>
        </authorList>
    </citation>
    <scope>NUCLEOTIDE SEQUENCE</scope>
    <source>
        <strain evidence="17">KR271</strain>
    </source>
</reference>
<evidence type="ECO:0000256" key="7">
    <source>
        <dbReference type="ARBA" id="ARBA00022741"/>
    </source>
</evidence>
<name>A0A0D6GMM1_HAEIF</name>
<feature type="binding site" evidence="15">
    <location>
        <begin position="130"/>
        <end position="138"/>
    </location>
    <ligand>
        <name>5-phospho-alpha-D-ribose 1-diphosphate</name>
        <dbReference type="ChEBI" id="CHEBI:58017"/>
    </ligand>
</feature>
<evidence type="ECO:0000256" key="10">
    <source>
        <dbReference type="ARBA" id="ARBA00031082"/>
    </source>
</evidence>
<reference evidence="18" key="1">
    <citation type="submission" date="2018-08" db="EMBL/GenBank/DDBJ databases">
        <title>Antagonistic pleiotropy in the bifunctional surface protein FadL/P1 during adaptation of Haemophilus influenzae to chronic lung infection associated with COPD.</title>
        <authorList>
            <person name="Moleres J."/>
            <person name="Ehrlich R."/>
        </authorList>
    </citation>
    <scope>NUCLEOTIDE SEQUENCE [LARGE SCALE GENOMIC DNA]</scope>
    <source>
        <strain evidence="18">P668-6062</strain>
    </source>
</reference>
<accession>A0A0D6GMM1</accession>
<reference evidence="20" key="3">
    <citation type="submission" date="2021-11" db="EMBL/GenBank/DDBJ databases">
        <authorList>
            <person name="Riesbeck K."/>
        </authorList>
    </citation>
    <scope>NUCLEOTIDE SEQUENCE [LARGE SCALE GENOMIC DNA]</scope>
</reference>
<evidence type="ECO:0000256" key="3">
    <source>
        <dbReference type="ARBA" id="ARBA00011894"/>
    </source>
</evidence>
<feature type="binding site" evidence="15">
    <location>
        <position position="78"/>
    </location>
    <ligand>
        <name>5-phospho-alpha-D-ribose 1-diphosphate</name>
        <dbReference type="ChEBI" id="CHEBI:58017"/>
    </ligand>
</feature>
<gene>
    <name evidence="15 19" type="primary">upp</name>
    <name evidence="19" type="ORF">CAGEJMGA_00294</name>
    <name evidence="18" type="ORF">CH627_05785</name>
    <name evidence="17" type="ORF">KRLU271_LOCUS1089</name>
</gene>
<dbReference type="AlphaFoldDB" id="A0A0D6GMM1"/>
<keyword evidence="6 15" id="KW-0808">Transferase</keyword>
<evidence type="ECO:0000313" key="17">
    <source>
        <dbReference type="EMBL" id="CAH0449333.1"/>
    </source>
</evidence>
<evidence type="ECO:0000256" key="14">
    <source>
        <dbReference type="ARBA" id="ARBA00079807"/>
    </source>
</evidence>
<feature type="binding site" evidence="15">
    <location>
        <begin position="198"/>
        <end position="200"/>
    </location>
    <ligand>
        <name>uracil</name>
        <dbReference type="ChEBI" id="CHEBI:17568"/>
    </ligand>
</feature>
<dbReference type="SMR" id="A0A0D6GMM1"/>
<dbReference type="FunFam" id="3.40.50.2020:FF:000003">
    <property type="entry name" value="Uracil phosphoribosyltransferase"/>
    <property type="match status" value="1"/>
</dbReference>
<dbReference type="GO" id="GO:0006223">
    <property type="term" value="P:uracil salvage"/>
    <property type="evidence" value="ECO:0007669"/>
    <property type="project" value="InterPro"/>
</dbReference>
<dbReference type="KEGG" id="hix:NTHI723_00334"/>
<comment type="catalytic activity">
    <reaction evidence="11 15">
        <text>UMP + diphosphate = 5-phospho-alpha-D-ribose 1-diphosphate + uracil</text>
        <dbReference type="Rhea" id="RHEA:13017"/>
        <dbReference type="ChEBI" id="CHEBI:17568"/>
        <dbReference type="ChEBI" id="CHEBI:33019"/>
        <dbReference type="ChEBI" id="CHEBI:57865"/>
        <dbReference type="ChEBI" id="CHEBI:58017"/>
        <dbReference type="EC" id="2.4.2.9"/>
    </reaction>
</comment>
<evidence type="ECO:0000256" key="13">
    <source>
        <dbReference type="ARBA" id="ARBA00072146"/>
    </source>
</evidence>
<evidence type="ECO:0000259" key="16">
    <source>
        <dbReference type="Pfam" id="PF14681"/>
    </source>
</evidence>
<dbReference type="InterPro" id="IPR029057">
    <property type="entry name" value="PRTase-like"/>
</dbReference>
<evidence type="ECO:0000256" key="9">
    <source>
        <dbReference type="ARBA" id="ARBA00023134"/>
    </source>
</evidence>
<feature type="binding site" evidence="15">
    <location>
        <position position="199"/>
    </location>
    <ligand>
        <name>5-phospho-alpha-D-ribose 1-diphosphate</name>
        <dbReference type="ChEBI" id="CHEBI:58017"/>
    </ligand>
</feature>
<evidence type="ECO:0000313" key="18">
    <source>
        <dbReference type="EMBL" id="RFN63427.1"/>
    </source>
</evidence>
<evidence type="ECO:0000313" key="19">
    <source>
        <dbReference type="EMBL" id="VTX50516.1"/>
    </source>
</evidence>
<keyword evidence="7 15" id="KW-0547">Nucleotide-binding</keyword>
<feature type="binding site" evidence="15">
    <location>
        <position position="103"/>
    </location>
    <ligand>
        <name>5-phospho-alpha-D-ribose 1-diphosphate</name>
        <dbReference type="ChEBI" id="CHEBI:58017"/>
    </ligand>
</feature>
<evidence type="ECO:0000256" key="6">
    <source>
        <dbReference type="ARBA" id="ARBA00022679"/>
    </source>
</evidence>
<dbReference type="GO" id="GO:0004845">
    <property type="term" value="F:uracil phosphoribosyltransferase activity"/>
    <property type="evidence" value="ECO:0007669"/>
    <property type="project" value="UniProtKB-UniRule"/>
</dbReference>
<evidence type="ECO:0000256" key="5">
    <source>
        <dbReference type="ARBA" id="ARBA00022676"/>
    </source>
</evidence>
<comment type="cofactor">
    <cofactor evidence="15">
        <name>Mg(2+)</name>
        <dbReference type="ChEBI" id="CHEBI:18420"/>
    </cofactor>
    <text evidence="15">Binds 1 Mg(2+) ion per subunit. The magnesium is bound as Mg-PRPP.</text>
</comment>
<evidence type="ECO:0000313" key="20">
    <source>
        <dbReference type="Proteomes" id="UP000837924"/>
    </source>
</evidence>
<dbReference type="EC" id="2.4.2.9" evidence="3 15"/>
<evidence type="ECO:0000256" key="1">
    <source>
        <dbReference type="ARBA" id="ARBA00005180"/>
    </source>
</evidence>
<evidence type="ECO:0000256" key="11">
    <source>
        <dbReference type="ARBA" id="ARBA00052919"/>
    </source>
</evidence>
<protein>
    <recommendedName>
        <fullName evidence="13 15">Uracil phosphoribosyltransferase</fullName>
        <ecNumber evidence="3 15">2.4.2.9</ecNumber>
    </recommendedName>
    <alternativeName>
        <fullName evidence="10 15">UMP pyrophosphorylase</fullName>
    </alternativeName>
    <alternativeName>
        <fullName evidence="14 15">UPRTase</fullName>
    </alternativeName>
</protein>
<keyword evidence="5 15" id="KW-0328">Glycosyltransferase</keyword>
<dbReference type="EMBL" id="CABFLD010000011">
    <property type="protein sequence ID" value="VTX50516.1"/>
    <property type="molecule type" value="Genomic_DNA"/>
</dbReference>
<dbReference type="EMBL" id="OV040584">
    <property type="protein sequence ID" value="CAH0449333.1"/>
    <property type="molecule type" value="Genomic_DNA"/>
</dbReference>
<evidence type="ECO:0000256" key="8">
    <source>
        <dbReference type="ARBA" id="ARBA00022842"/>
    </source>
</evidence>
<evidence type="ECO:0000256" key="15">
    <source>
        <dbReference type="HAMAP-Rule" id="MF_01218"/>
    </source>
</evidence>
<dbReference type="Pfam" id="PF14681">
    <property type="entry name" value="UPRTase"/>
    <property type="match status" value="1"/>
</dbReference>
<keyword evidence="9 15" id="KW-0342">GTP-binding</keyword>
<dbReference type="HAMAP" id="MF_01218_B">
    <property type="entry name" value="Upp_B"/>
    <property type="match status" value="1"/>
</dbReference>
<keyword evidence="4 15" id="KW-0021">Allosteric enzyme</keyword>
<dbReference type="GO" id="GO:0005737">
    <property type="term" value="C:cytoplasm"/>
    <property type="evidence" value="ECO:0007669"/>
    <property type="project" value="UniProtKB-ARBA"/>
</dbReference>
<dbReference type="UniPathway" id="UPA00574">
    <property type="reaction ID" value="UER00636"/>
</dbReference>
<dbReference type="PANTHER" id="PTHR32315:SF4">
    <property type="entry name" value="URACIL PHOSPHORIBOSYLTRANSFERASE, CHLOROPLASTIC"/>
    <property type="match status" value="1"/>
</dbReference>
<dbReference type="GO" id="GO:0005525">
    <property type="term" value="F:GTP binding"/>
    <property type="evidence" value="ECO:0007669"/>
    <property type="project" value="UniProtKB-KW"/>
</dbReference>
<dbReference type="CDD" id="cd06223">
    <property type="entry name" value="PRTases_typeI"/>
    <property type="match status" value="1"/>
</dbReference>
<dbReference type="Proteomes" id="UP000658741">
    <property type="component" value="Unassembled WGS sequence"/>
</dbReference>
<dbReference type="GeneID" id="93220638"/>
<organism evidence="18">
    <name type="scientific">Haemophilus influenzae</name>
    <dbReference type="NCBI Taxonomy" id="727"/>
    <lineage>
        <taxon>Bacteria</taxon>
        <taxon>Pseudomonadati</taxon>
        <taxon>Pseudomonadota</taxon>
        <taxon>Gammaproteobacteria</taxon>
        <taxon>Pasteurellales</taxon>
        <taxon>Pasteurellaceae</taxon>
        <taxon>Haemophilus</taxon>
    </lineage>
</organism>